<gene>
    <name evidence="1" type="ORF">H1R20_g1314</name>
</gene>
<dbReference type="OrthoDB" id="2800503at2759"/>
<evidence type="ECO:0000313" key="1">
    <source>
        <dbReference type="EMBL" id="KAJ2935780.1"/>
    </source>
</evidence>
<dbReference type="EMBL" id="JANBPK010000330">
    <property type="protein sequence ID" value="KAJ2935780.1"/>
    <property type="molecule type" value="Genomic_DNA"/>
</dbReference>
<reference evidence="1" key="1">
    <citation type="submission" date="2022-06" db="EMBL/GenBank/DDBJ databases">
        <title>Genome Sequence of Candolleomyces eurysporus.</title>
        <authorList>
            <person name="Buettner E."/>
        </authorList>
    </citation>
    <scope>NUCLEOTIDE SEQUENCE</scope>
    <source>
        <strain evidence="1">VTCC 930004</strain>
    </source>
</reference>
<protein>
    <submittedName>
        <fullName evidence="1">Uncharacterized protein</fullName>
    </submittedName>
</protein>
<name>A0A9W8MKY4_9AGAR</name>
<comment type="caution">
    <text evidence="1">The sequence shown here is derived from an EMBL/GenBank/DDBJ whole genome shotgun (WGS) entry which is preliminary data.</text>
</comment>
<evidence type="ECO:0000313" key="2">
    <source>
        <dbReference type="Proteomes" id="UP001140091"/>
    </source>
</evidence>
<feature type="non-terminal residue" evidence="1">
    <location>
        <position position="123"/>
    </location>
</feature>
<dbReference type="AlphaFoldDB" id="A0A9W8MKY4"/>
<proteinExistence type="predicted"/>
<dbReference type="Proteomes" id="UP001140091">
    <property type="component" value="Unassembled WGS sequence"/>
</dbReference>
<sequence length="123" mass="14125">MGLDKDYQEIKTIVQETITQMNGAELIVVRSVVRDLKRAEMTIEISTNEGADWLKREDRATVMATQLGASLKEQRFPVIVQFTPVTFDPERDLPEMAETNSIAEDQLLNARWIKPIGRRNQHQ</sequence>
<keyword evidence="2" id="KW-1185">Reference proteome</keyword>
<organism evidence="1 2">
    <name type="scientific">Candolleomyces eurysporus</name>
    <dbReference type="NCBI Taxonomy" id="2828524"/>
    <lineage>
        <taxon>Eukaryota</taxon>
        <taxon>Fungi</taxon>
        <taxon>Dikarya</taxon>
        <taxon>Basidiomycota</taxon>
        <taxon>Agaricomycotina</taxon>
        <taxon>Agaricomycetes</taxon>
        <taxon>Agaricomycetidae</taxon>
        <taxon>Agaricales</taxon>
        <taxon>Agaricineae</taxon>
        <taxon>Psathyrellaceae</taxon>
        <taxon>Candolleomyces</taxon>
    </lineage>
</organism>
<accession>A0A9W8MKY4</accession>